<sequence>MLNIRSGYRSKMKVNINVLVGNNRRVRVPVRVQYQYTYTYSNTSKFRVFTRPRVFGFLGVVTINGTKTFSYFRPSISAASETQQSLPQALEMHTRTSSRGQIQRQISPNTTQNSESSNQWI</sequence>
<proteinExistence type="predicted"/>
<organism evidence="2 3">
    <name type="scientific">Brachionus plicatilis</name>
    <name type="common">Marine rotifer</name>
    <name type="synonym">Brachionus muelleri</name>
    <dbReference type="NCBI Taxonomy" id="10195"/>
    <lineage>
        <taxon>Eukaryota</taxon>
        <taxon>Metazoa</taxon>
        <taxon>Spiralia</taxon>
        <taxon>Gnathifera</taxon>
        <taxon>Rotifera</taxon>
        <taxon>Eurotatoria</taxon>
        <taxon>Monogononta</taxon>
        <taxon>Pseudotrocha</taxon>
        <taxon>Ploima</taxon>
        <taxon>Brachionidae</taxon>
        <taxon>Brachionus</taxon>
    </lineage>
</organism>
<evidence type="ECO:0000256" key="1">
    <source>
        <dbReference type="SAM" id="MobiDB-lite"/>
    </source>
</evidence>
<dbReference type="EMBL" id="REGN01003828">
    <property type="protein sequence ID" value="RNA20528.1"/>
    <property type="molecule type" value="Genomic_DNA"/>
</dbReference>
<protein>
    <submittedName>
        <fullName evidence="2">Uncharacterized protein</fullName>
    </submittedName>
</protein>
<reference evidence="2 3" key="1">
    <citation type="journal article" date="2018" name="Sci. Rep.">
        <title>Genomic signatures of local adaptation to the degree of environmental predictability in rotifers.</title>
        <authorList>
            <person name="Franch-Gras L."/>
            <person name="Hahn C."/>
            <person name="Garcia-Roger E.M."/>
            <person name="Carmona M.J."/>
            <person name="Serra M."/>
            <person name="Gomez A."/>
        </authorList>
    </citation>
    <scope>NUCLEOTIDE SEQUENCE [LARGE SCALE GENOMIC DNA]</scope>
    <source>
        <strain evidence="2">HYR1</strain>
    </source>
</reference>
<feature type="compositionally biased region" description="Polar residues" evidence="1">
    <location>
        <begin position="95"/>
        <end position="121"/>
    </location>
</feature>
<evidence type="ECO:0000313" key="3">
    <source>
        <dbReference type="Proteomes" id="UP000276133"/>
    </source>
</evidence>
<keyword evidence="3" id="KW-1185">Reference proteome</keyword>
<dbReference type="AlphaFoldDB" id="A0A3M7RB91"/>
<evidence type="ECO:0000313" key="2">
    <source>
        <dbReference type="EMBL" id="RNA20528.1"/>
    </source>
</evidence>
<feature type="region of interest" description="Disordered" evidence="1">
    <location>
        <begin position="93"/>
        <end position="121"/>
    </location>
</feature>
<name>A0A3M7RB91_BRAPC</name>
<accession>A0A3M7RB91</accession>
<gene>
    <name evidence="2" type="ORF">BpHYR1_043927</name>
</gene>
<comment type="caution">
    <text evidence="2">The sequence shown here is derived from an EMBL/GenBank/DDBJ whole genome shotgun (WGS) entry which is preliminary data.</text>
</comment>
<dbReference type="Proteomes" id="UP000276133">
    <property type="component" value="Unassembled WGS sequence"/>
</dbReference>